<dbReference type="InterPro" id="IPR012808">
    <property type="entry name" value="CHP02453"/>
</dbReference>
<dbReference type="Proteomes" id="UP001232750">
    <property type="component" value="Unassembled WGS sequence"/>
</dbReference>
<keyword evidence="2" id="KW-1185">Reference proteome</keyword>
<reference evidence="1 2" key="1">
    <citation type="submission" date="2023-05" db="EMBL/GenBank/DDBJ databases">
        <title>Gordonibacter KGMB12511T sp. nov., isolated from faeces of healthy Korean.</title>
        <authorList>
            <person name="Kim H.S."/>
            <person name="Kim J.-S."/>
            <person name="Suh M.K."/>
            <person name="Eom M.K."/>
            <person name="Do H.E."/>
            <person name="Lee J.-S."/>
        </authorList>
    </citation>
    <scope>NUCLEOTIDE SEQUENCE [LARGE SCALE GENOMIC DNA]</scope>
    <source>
        <strain evidence="1 2">KGMB12511</strain>
    </source>
</reference>
<dbReference type="PANTHER" id="PTHR36452:SF1">
    <property type="entry name" value="DUF2461 DOMAIN-CONTAINING PROTEIN"/>
    <property type="match status" value="1"/>
</dbReference>
<comment type="caution">
    <text evidence="1">The sequence shown here is derived from an EMBL/GenBank/DDBJ whole genome shotgun (WGS) entry which is preliminary data.</text>
</comment>
<protein>
    <submittedName>
        <fullName evidence="1">DUF2461 domain-containing protein</fullName>
    </submittedName>
</protein>
<dbReference type="PANTHER" id="PTHR36452">
    <property type="entry name" value="CHROMOSOME 12, WHOLE GENOME SHOTGUN SEQUENCE"/>
    <property type="match status" value="1"/>
</dbReference>
<sequence length="226" mass="24974">MGNATMLEFLAELHENNSYDWMHAHEQQKKDAQEAFVALVASLVAELAVDKPELAALEAKDLVFRINRDTRFSDDKSPYNPTFRAHISPAGRAPVPVGYFISLTPGGTFAGGGLFAPHFKDATRMVREAIASDPAGFLGMVEAPAFKERFHFVGTPLKRVPAGFDAESPAAEYLKCKCWAVEDFLDDAVVADDAACRQAFLESFHAMRAFNQWLNDALKGFEMPTR</sequence>
<organism evidence="1 2">
    <name type="scientific">Gordonibacter faecis</name>
    <dbReference type="NCBI Taxonomy" id="3047475"/>
    <lineage>
        <taxon>Bacteria</taxon>
        <taxon>Bacillati</taxon>
        <taxon>Actinomycetota</taxon>
        <taxon>Coriobacteriia</taxon>
        <taxon>Eggerthellales</taxon>
        <taxon>Eggerthellaceae</taxon>
        <taxon>Gordonibacter</taxon>
    </lineage>
</organism>
<dbReference type="Pfam" id="PF09365">
    <property type="entry name" value="DUF2461"/>
    <property type="match status" value="1"/>
</dbReference>
<evidence type="ECO:0000313" key="2">
    <source>
        <dbReference type="Proteomes" id="UP001232750"/>
    </source>
</evidence>
<dbReference type="InterPro" id="IPR015996">
    <property type="entry name" value="UCP028451"/>
</dbReference>
<name>A0ABT7DMV0_9ACTN</name>
<gene>
    <name evidence="1" type="ORF">QNJ86_08540</name>
</gene>
<dbReference type="PIRSF" id="PIRSF028451">
    <property type="entry name" value="UCP028451"/>
    <property type="match status" value="1"/>
</dbReference>
<dbReference type="NCBIfam" id="TIGR02453">
    <property type="entry name" value="TIGR02453 family protein"/>
    <property type="match status" value="1"/>
</dbReference>
<dbReference type="RefSeq" id="WP_283832190.1">
    <property type="nucleotide sequence ID" value="NZ_JASJEU010000015.1"/>
</dbReference>
<accession>A0ABT7DMV0</accession>
<dbReference type="EMBL" id="JASJEU010000015">
    <property type="protein sequence ID" value="MDJ1650846.1"/>
    <property type="molecule type" value="Genomic_DNA"/>
</dbReference>
<evidence type="ECO:0000313" key="1">
    <source>
        <dbReference type="EMBL" id="MDJ1650846.1"/>
    </source>
</evidence>
<proteinExistence type="predicted"/>